<dbReference type="EMBL" id="CP010554">
    <property type="protein sequence ID" value="AJP49544.1"/>
    <property type="molecule type" value="Genomic_DNA"/>
</dbReference>
<evidence type="ECO:0000313" key="1">
    <source>
        <dbReference type="EMBL" id="AJP49544.1"/>
    </source>
</evidence>
<dbReference type="AlphaFoldDB" id="A0A0C5JCN4"/>
<evidence type="ECO:0008006" key="3">
    <source>
        <dbReference type="Google" id="ProtNLM"/>
    </source>
</evidence>
<evidence type="ECO:0000313" key="2">
    <source>
        <dbReference type="Proteomes" id="UP000061603"/>
    </source>
</evidence>
<dbReference type="Proteomes" id="UP000061603">
    <property type="component" value="Chromosome"/>
</dbReference>
<dbReference type="SUPFAM" id="SSF56935">
    <property type="entry name" value="Porins"/>
    <property type="match status" value="1"/>
</dbReference>
<organism evidence="1 2">
    <name type="scientific">Rugosibacter aromaticivorans</name>
    <dbReference type="NCBI Taxonomy" id="1565605"/>
    <lineage>
        <taxon>Bacteria</taxon>
        <taxon>Pseudomonadati</taxon>
        <taxon>Pseudomonadota</taxon>
        <taxon>Betaproteobacteria</taxon>
        <taxon>Nitrosomonadales</taxon>
        <taxon>Sterolibacteriaceae</taxon>
        <taxon>Rugosibacter</taxon>
    </lineage>
</organism>
<dbReference type="STRING" id="1565605.PG1C_08595"/>
<accession>A0A0C5JCN4</accession>
<sequence length="413" mass="45066">MPGTASAVPAFARQTGQNCVACHAGGQFPDLTPYGRIFKLTGYTIGERTLPLSMMGVLTANKVKVNDSTQGHTQDGNLTFNTASVFIAGKVTDNIGGFAQITYNNYDTLNPATSRWTGHSGADNMDFRYADRYIDDKQDMIFGLSLNNNPTVQDVWMSAPAWGPATAPGSTGAGGGALPKLADGLGQQVAGLGAYVYWNQTVYAELTGYKTGDGIFSFMTQGVNRDHGPQTYLKGTNPYWRLALTHAWGPHNGMLGVSGMNVKIYPDSTDPTGPTDRYRDLSFDAQYQYLLDPHTVTAQASYIHEKQNLVANFAAVNPSDTMDALRAKMSYVYQAKYGATLSYFDVHGSTNNNPNTDTRGWTPEIFWMPLQYVRVGLQYTLFDKVNGLSSNTDGAGRSAKDDNTLFFYVWGAY</sequence>
<name>A0A0C5JCN4_9PROT</name>
<proteinExistence type="predicted"/>
<dbReference type="PATRIC" id="fig|1565605.3.peg.1817"/>
<dbReference type="KEGG" id="rbu:PG1C_08595"/>
<protein>
    <recommendedName>
        <fullName evidence="3">Cytochrome C</fullName>
    </recommendedName>
</protein>
<reference evidence="1 2" key="1">
    <citation type="journal article" date="2015" name="Genome Announc.">
        <title>Complete Genome Sequence of a Novel Bacterium within the Family Rhodocyclaceae That Degrades Polycyclic Aromatic Hydrocarbons.</title>
        <authorList>
            <person name="Singleton D.R."/>
            <person name="Dickey A.N."/>
            <person name="Scholl E.H."/>
            <person name="Wright F.A."/>
            <person name="Aitken M.D."/>
        </authorList>
    </citation>
    <scope>NUCLEOTIDE SEQUENCE [LARGE SCALE GENOMIC DNA]</scope>
    <source>
        <strain evidence="2">PG1-Ca6</strain>
    </source>
</reference>
<keyword evidence="2" id="KW-1185">Reference proteome</keyword>
<dbReference type="HOGENOM" id="CLU_049876_0_0_4"/>
<gene>
    <name evidence="1" type="ORF">PG1C_08595</name>
</gene>